<evidence type="ECO:0000313" key="3">
    <source>
        <dbReference type="EMBL" id="KAJ7362844.1"/>
    </source>
</evidence>
<name>A0AAD7AMG7_9AGAR</name>
<organism evidence="3 4">
    <name type="scientific">Mycena albidolilacea</name>
    <dbReference type="NCBI Taxonomy" id="1033008"/>
    <lineage>
        <taxon>Eukaryota</taxon>
        <taxon>Fungi</taxon>
        <taxon>Dikarya</taxon>
        <taxon>Basidiomycota</taxon>
        <taxon>Agaricomycotina</taxon>
        <taxon>Agaricomycetes</taxon>
        <taxon>Agaricomycetidae</taxon>
        <taxon>Agaricales</taxon>
        <taxon>Marasmiineae</taxon>
        <taxon>Mycenaceae</taxon>
        <taxon>Mycena</taxon>
    </lineage>
</organism>
<accession>A0AAD7AMG7</accession>
<keyword evidence="2" id="KW-1133">Transmembrane helix</keyword>
<evidence type="ECO:0000313" key="4">
    <source>
        <dbReference type="Proteomes" id="UP001218218"/>
    </source>
</evidence>
<gene>
    <name evidence="3" type="ORF">DFH08DRAFT_799868</name>
</gene>
<keyword evidence="4" id="KW-1185">Reference proteome</keyword>
<feature type="region of interest" description="Disordered" evidence="1">
    <location>
        <begin position="91"/>
        <end position="136"/>
    </location>
</feature>
<dbReference type="Proteomes" id="UP001218218">
    <property type="component" value="Unassembled WGS sequence"/>
</dbReference>
<reference evidence="3" key="1">
    <citation type="submission" date="2023-03" db="EMBL/GenBank/DDBJ databases">
        <title>Massive genome expansion in bonnet fungi (Mycena s.s.) driven by repeated elements and novel gene families across ecological guilds.</title>
        <authorList>
            <consortium name="Lawrence Berkeley National Laboratory"/>
            <person name="Harder C.B."/>
            <person name="Miyauchi S."/>
            <person name="Viragh M."/>
            <person name="Kuo A."/>
            <person name="Thoen E."/>
            <person name="Andreopoulos B."/>
            <person name="Lu D."/>
            <person name="Skrede I."/>
            <person name="Drula E."/>
            <person name="Henrissat B."/>
            <person name="Morin E."/>
            <person name="Kohler A."/>
            <person name="Barry K."/>
            <person name="LaButti K."/>
            <person name="Morin E."/>
            <person name="Salamov A."/>
            <person name="Lipzen A."/>
            <person name="Mereny Z."/>
            <person name="Hegedus B."/>
            <person name="Baldrian P."/>
            <person name="Stursova M."/>
            <person name="Weitz H."/>
            <person name="Taylor A."/>
            <person name="Grigoriev I.V."/>
            <person name="Nagy L.G."/>
            <person name="Martin F."/>
            <person name="Kauserud H."/>
        </authorList>
    </citation>
    <scope>NUCLEOTIDE SEQUENCE</scope>
    <source>
        <strain evidence="3">CBHHK002</strain>
    </source>
</reference>
<feature type="transmembrane region" description="Helical" evidence="2">
    <location>
        <begin position="24"/>
        <end position="44"/>
    </location>
</feature>
<keyword evidence="2" id="KW-0812">Transmembrane</keyword>
<feature type="region of interest" description="Disordered" evidence="1">
    <location>
        <begin position="164"/>
        <end position="220"/>
    </location>
</feature>
<feature type="compositionally biased region" description="Basic and acidic residues" evidence="1">
    <location>
        <begin position="110"/>
        <end position="119"/>
    </location>
</feature>
<proteinExistence type="predicted"/>
<protein>
    <submittedName>
        <fullName evidence="3">Uncharacterized protein</fullName>
    </submittedName>
</protein>
<comment type="caution">
    <text evidence="3">The sequence shown here is derived from an EMBL/GenBank/DDBJ whole genome shotgun (WGS) entry which is preliminary data.</text>
</comment>
<dbReference type="AlphaFoldDB" id="A0AAD7AMG7"/>
<evidence type="ECO:0000256" key="2">
    <source>
        <dbReference type="SAM" id="Phobius"/>
    </source>
</evidence>
<evidence type="ECO:0000256" key="1">
    <source>
        <dbReference type="SAM" id="MobiDB-lite"/>
    </source>
</evidence>
<dbReference type="EMBL" id="JARIHO010000004">
    <property type="protein sequence ID" value="KAJ7362844.1"/>
    <property type="molecule type" value="Genomic_DNA"/>
</dbReference>
<sequence>MAPTNIMVAGSTPGQGVGEWVGTLLWWGGLVAGMAALCVALVWATQEERVALPSGGYRRVPKRGPHSPWMRKLRRLTERVGAWLVKITRPLTGRSQEEGRRRARPTVGRDGPRRGDTQRTGHPNRNPGVSFCTDRGRLYPTINLDSGADISVYMDDILITGLAQPRRDRNHPAPPPGTPGLPGRIVDDESGSTPPYEERPGSNSGTRTADTWVEVVRGRP</sequence>
<keyword evidence="2" id="KW-0472">Membrane</keyword>